<protein>
    <submittedName>
        <fullName evidence="2">Uncharacterized protein</fullName>
    </submittedName>
</protein>
<organism evidence="2 3">
    <name type="scientific">Hypocrea atroviridis (strain ATCC 20476 / IMI 206040)</name>
    <name type="common">Trichoderma atroviride</name>
    <dbReference type="NCBI Taxonomy" id="452589"/>
    <lineage>
        <taxon>Eukaryota</taxon>
        <taxon>Fungi</taxon>
        <taxon>Dikarya</taxon>
        <taxon>Ascomycota</taxon>
        <taxon>Pezizomycotina</taxon>
        <taxon>Sordariomycetes</taxon>
        <taxon>Hypocreomycetidae</taxon>
        <taxon>Hypocreales</taxon>
        <taxon>Hypocreaceae</taxon>
        <taxon>Trichoderma</taxon>
    </lineage>
</organism>
<feature type="compositionally biased region" description="Basic and acidic residues" evidence="1">
    <location>
        <begin position="170"/>
        <end position="188"/>
    </location>
</feature>
<dbReference type="Proteomes" id="UP000005426">
    <property type="component" value="Unassembled WGS sequence"/>
</dbReference>
<dbReference type="EMBL" id="ABDG02000026">
    <property type="protein sequence ID" value="EHK42603.1"/>
    <property type="molecule type" value="Genomic_DNA"/>
</dbReference>
<gene>
    <name evidence="2" type="ORF">TRIATDRAFT_310190</name>
</gene>
<feature type="region of interest" description="Disordered" evidence="1">
    <location>
        <begin position="152"/>
        <end position="246"/>
    </location>
</feature>
<comment type="caution">
    <text evidence="2">The sequence shown here is derived from an EMBL/GenBank/DDBJ whole genome shotgun (WGS) entry which is preliminary data.</text>
</comment>
<feature type="compositionally biased region" description="Basic and acidic residues" evidence="1">
    <location>
        <begin position="212"/>
        <end position="223"/>
    </location>
</feature>
<feature type="compositionally biased region" description="Polar residues" evidence="1">
    <location>
        <begin position="195"/>
        <end position="209"/>
    </location>
</feature>
<dbReference type="AlphaFoldDB" id="G9P208"/>
<keyword evidence="3" id="KW-1185">Reference proteome</keyword>
<reference evidence="2 3" key="1">
    <citation type="journal article" date="2011" name="Genome Biol.">
        <title>Comparative genome sequence analysis underscores mycoparasitism as the ancestral life style of Trichoderma.</title>
        <authorList>
            <person name="Kubicek C.P."/>
            <person name="Herrera-Estrella A."/>
            <person name="Seidl-Seiboth V."/>
            <person name="Martinez D.A."/>
            <person name="Druzhinina I.S."/>
            <person name="Thon M."/>
            <person name="Zeilinger S."/>
            <person name="Casas-Flores S."/>
            <person name="Horwitz B.A."/>
            <person name="Mukherjee P.K."/>
            <person name="Mukherjee M."/>
            <person name="Kredics L."/>
            <person name="Alcaraz L.D."/>
            <person name="Aerts A."/>
            <person name="Antal Z."/>
            <person name="Atanasova L."/>
            <person name="Cervantes-Badillo M.G."/>
            <person name="Challacombe J."/>
            <person name="Chertkov O."/>
            <person name="McCluskey K."/>
            <person name="Coulpier F."/>
            <person name="Deshpande N."/>
            <person name="von Doehren H."/>
            <person name="Ebbole D.J."/>
            <person name="Esquivel-Naranjo E.U."/>
            <person name="Fekete E."/>
            <person name="Flipphi M."/>
            <person name="Glaser F."/>
            <person name="Gomez-Rodriguez E.Y."/>
            <person name="Gruber S."/>
            <person name="Han C."/>
            <person name="Henrissat B."/>
            <person name="Hermosa R."/>
            <person name="Hernandez-Onate M."/>
            <person name="Karaffa L."/>
            <person name="Kosti I."/>
            <person name="Le Crom S."/>
            <person name="Lindquist E."/>
            <person name="Lucas S."/>
            <person name="Luebeck M."/>
            <person name="Luebeck P.S."/>
            <person name="Margeot A."/>
            <person name="Metz B."/>
            <person name="Misra M."/>
            <person name="Nevalainen H."/>
            <person name="Omann M."/>
            <person name="Packer N."/>
            <person name="Perrone G."/>
            <person name="Uresti-Rivera E.E."/>
            <person name="Salamov A."/>
            <person name="Schmoll M."/>
            <person name="Seiboth B."/>
            <person name="Shapiro H."/>
            <person name="Sukno S."/>
            <person name="Tamayo-Ramos J.A."/>
            <person name="Tisch D."/>
            <person name="Wiest A."/>
            <person name="Wilkinson H.H."/>
            <person name="Zhang M."/>
            <person name="Coutinho P.M."/>
            <person name="Kenerley C.M."/>
            <person name="Monte E."/>
            <person name="Baker S.E."/>
            <person name="Grigoriev I.V."/>
        </authorList>
    </citation>
    <scope>NUCLEOTIDE SEQUENCE [LARGE SCALE GENOMIC DNA]</scope>
    <source>
        <strain evidence="3">ATCC 20476 / IMI 206040</strain>
    </source>
</reference>
<evidence type="ECO:0000313" key="2">
    <source>
        <dbReference type="EMBL" id="EHK42603.1"/>
    </source>
</evidence>
<proteinExistence type="predicted"/>
<sequence length="246" mass="26703">MADTGEIFANPLHSLCNLLPTIHVLSPETASHVGPPILAPPFFAEDVALEPRSIPHTTISKSRFRNLPDEWEKHICPKEVLCQELLVTANNPKTMCPLLGDEPAIRGSSISAVRRARPADFLRRLAEARAAESSVQEVQAFAIITIIKTGGALQRGRRGSSGHGSANGVRGRDGGWRTVDREGGDIDRFPIQMNFAENGNWTTSPNVTPSRPGEERPPSKNGKENLPPSQANTDDCYLNDRGIGDS</sequence>
<accession>G9P208</accession>
<evidence type="ECO:0000256" key="1">
    <source>
        <dbReference type="SAM" id="MobiDB-lite"/>
    </source>
</evidence>
<name>G9P208_HYPAI</name>
<evidence type="ECO:0000313" key="3">
    <source>
        <dbReference type="Proteomes" id="UP000005426"/>
    </source>
</evidence>
<dbReference type="HOGENOM" id="CLU_1129184_0_0_1"/>